<comment type="similarity">
    <text evidence="1">Belongs to the LysR transcriptional regulatory family.</text>
</comment>
<dbReference type="PANTHER" id="PTHR30537:SF74">
    <property type="entry name" value="HTH-TYPE TRANSCRIPTIONAL REGULATOR TRPI"/>
    <property type="match status" value="1"/>
</dbReference>
<accession>A0ABV2IUD2</accession>
<dbReference type="PROSITE" id="PS50931">
    <property type="entry name" value="HTH_LYSR"/>
    <property type="match status" value="1"/>
</dbReference>
<dbReference type="InterPro" id="IPR036390">
    <property type="entry name" value="WH_DNA-bd_sf"/>
</dbReference>
<feature type="domain" description="HTH lysR-type" evidence="5">
    <location>
        <begin position="5"/>
        <end position="62"/>
    </location>
</feature>
<dbReference type="InterPro" id="IPR000847">
    <property type="entry name" value="LysR_HTH_N"/>
</dbReference>
<evidence type="ECO:0000256" key="1">
    <source>
        <dbReference type="ARBA" id="ARBA00009437"/>
    </source>
</evidence>
<keyword evidence="7" id="KW-1185">Reference proteome</keyword>
<dbReference type="Gene3D" id="3.40.190.10">
    <property type="entry name" value="Periplasmic binding protein-like II"/>
    <property type="match status" value="2"/>
</dbReference>
<evidence type="ECO:0000259" key="5">
    <source>
        <dbReference type="PROSITE" id="PS50931"/>
    </source>
</evidence>
<organism evidence="6 7">
    <name type="scientific">Rhizobium aquaticum</name>
    <dbReference type="NCBI Taxonomy" id="1549636"/>
    <lineage>
        <taxon>Bacteria</taxon>
        <taxon>Pseudomonadati</taxon>
        <taxon>Pseudomonadota</taxon>
        <taxon>Alphaproteobacteria</taxon>
        <taxon>Hyphomicrobiales</taxon>
        <taxon>Rhizobiaceae</taxon>
        <taxon>Rhizobium/Agrobacterium group</taxon>
        <taxon>Rhizobium</taxon>
    </lineage>
</organism>
<evidence type="ECO:0000256" key="3">
    <source>
        <dbReference type="ARBA" id="ARBA00023125"/>
    </source>
</evidence>
<dbReference type="SUPFAM" id="SSF53850">
    <property type="entry name" value="Periplasmic binding protein-like II"/>
    <property type="match status" value="1"/>
</dbReference>
<dbReference type="GO" id="GO:0003677">
    <property type="term" value="F:DNA binding"/>
    <property type="evidence" value="ECO:0007669"/>
    <property type="project" value="UniProtKB-KW"/>
</dbReference>
<evidence type="ECO:0000256" key="2">
    <source>
        <dbReference type="ARBA" id="ARBA00023015"/>
    </source>
</evidence>
<protein>
    <submittedName>
        <fullName evidence="6">DNA-binding transcriptional LysR family regulator</fullName>
    </submittedName>
</protein>
<sequence length="314" mass="34699">MDKLPPLTALATLEAFFRTGSVGAAADMLGRTHSAVSKQLHQLQDHAGTELFIKRGLQLELTDEGRQLAETVARSMDEMRRTYSTITGGGRASVTVAASSTFARQWMIPTIARFNVDYPDIDVLIRLTGPHGSRRLEGPVDLVVSWDRLLSPHVEHPDARSLGDVHIGLVMAPGSPCELTETTIKVPTIIHRREGEVAWKHWSQLTGLTLIRERELTFDLSSLAFEAAERGMGATLAPKFLIERELKNGSLVAPVGFLKFENGLLVRPSSERPKTSKPAQVFMNWLVENAQLSPEGFIAAPERDWPFASLSLDW</sequence>
<proteinExistence type="inferred from homology"/>
<keyword evidence="4" id="KW-0804">Transcription</keyword>
<dbReference type="Gene3D" id="1.10.10.10">
    <property type="entry name" value="Winged helix-like DNA-binding domain superfamily/Winged helix DNA-binding domain"/>
    <property type="match status" value="1"/>
</dbReference>
<keyword evidence="3 6" id="KW-0238">DNA-binding</keyword>
<gene>
    <name evidence="6" type="ORF">ABID16_000409</name>
</gene>
<evidence type="ECO:0000313" key="7">
    <source>
        <dbReference type="Proteomes" id="UP001549047"/>
    </source>
</evidence>
<dbReference type="RefSeq" id="WP_354554690.1">
    <property type="nucleotide sequence ID" value="NZ_JBEPMB010000001.1"/>
</dbReference>
<reference evidence="6 7" key="1">
    <citation type="submission" date="2024-06" db="EMBL/GenBank/DDBJ databases">
        <title>Genomic Encyclopedia of Type Strains, Phase IV (KMG-IV): sequencing the most valuable type-strain genomes for metagenomic binning, comparative biology and taxonomic classification.</title>
        <authorList>
            <person name="Goeker M."/>
        </authorList>
    </citation>
    <scope>NUCLEOTIDE SEQUENCE [LARGE SCALE GENOMIC DNA]</scope>
    <source>
        <strain evidence="6 7">DSM 29780</strain>
    </source>
</reference>
<dbReference type="SUPFAM" id="SSF46785">
    <property type="entry name" value="Winged helix' DNA-binding domain"/>
    <property type="match status" value="1"/>
</dbReference>
<name>A0ABV2IUD2_9HYPH</name>
<dbReference type="Proteomes" id="UP001549047">
    <property type="component" value="Unassembled WGS sequence"/>
</dbReference>
<evidence type="ECO:0000313" key="6">
    <source>
        <dbReference type="EMBL" id="MET3612104.1"/>
    </source>
</evidence>
<dbReference type="Pfam" id="PF03466">
    <property type="entry name" value="LysR_substrate"/>
    <property type="match status" value="1"/>
</dbReference>
<comment type="caution">
    <text evidence="6">The sequence shown here is derived from an EMBL/GenBank/DDBJ whole genome shotgun (WGS) entry which is preliminary data.</text>
</comment>
<dbReference type="InterPro" id="IPR005119">
    <property type="entry name" value="LysR_subst-bd"/>
</dbReference>
<keyword evidence="2" id="KW-0805">Transcription regulation</keyword>
<dbReference type="InterPro" id="IPR036388">
    <property type="entry name" value="WH-like_DNA-bd_sf"/>
</dbReference>
<dbReference type="EMBL" id="JBEPMB010000001">
    <property type="protein sequence ID" value="MET3612104.1"/>
    <property type="molecule type" value="Genomic_DNA"/>
</dbReference>
<evidence type="ECO:0000256" key="4">
    <source>
        <dbReference type="ARBA" id="ARBA00023163"/>
    </source>
</evidence>
<dbReference type="Pfam" id="PF00126">
    <property type="entry name" value="HTH_1"/>
    <property type="match status" value="1"/>
</dbReference>
<dbReference type="InterPro" id="IPR058163">
    <property type="entry name" value="LysR-type_TF_proteobact-type"/>
</dbReference>
<dbReference type="PANTHER" id="PTHR30537">
    <property type="entry name" value="HTH-TYPE TRANSCRIPTIONAL REGULATOR"/>
    <property type="match status" value="1"/>
</dbReference>